<dbReference type="OrthoDB" id="287220at2"/>
<dbReference type="Gene3D" id="2.60.120.10">
    <property type="entry name" value="Jelly Rolls"/>
    <property type="match status" value="1"/>
</dbReference>
<dbReference type="InterPro" id="IPR014710">
    <property type="entry name" value="RmlC-like_jellyroll"/>
</dbReference>
<name>A0A0U4VZ91_9PSED</name>
<dbReference type="KEGG" id="por:APT59_00605"/>
<evidence type="ECO:0000313" key="1">
    <source>
        <dbReference type="EMBL" id="ALZ82774.1"/>
    </source>
</evidence>
<gene>
    <name evidence="1" type="ORF">APT59_00605</name>
</gene>
<dbReference type="Proteomes" id="UP000064137">
    <property type="component" value="Chromosome"/>
</dbReference>
<dbReference type="InterPro" id="IPR011051">
    <property type="entry name" value="RmlC_Cupin_sf"/>
</dbReference>
<reference evidence="1 2" key="1">
    <citation type="submission" date="2016-01" db="EMBL/GenBank/DDBJ databases">
        <title>Annotation of Pseudomonas oryzihabitans USDA-ARS-USMARC-56511.</title>
        <authorList>
            <person name="Harhay G.P."/>
            <person name="Harhay D.M."/>
            <person name="Smith T.P.L."/>
            <person name="Bono J.L."/>
            <person name="Heaton M.P."/>
            <person name="Clawson M.L."/>
            <person name="Chitko-Mckown C.G."/>
            <person name="Capik S.F."/>
            <person name="DeDonder K.D."/>
            <person name="Apley M.D."/>
            <person name="Lubbers B.V."/>
            <person name="White B.J."/>
            <person name="Larson R.L."/>
        </authorList>
    </citation>
    <scope>NUCLEOTIDE SEQUENCE [LARGE SCALE GENOMIC DNA]</scope>
    <source>
        <strain evidence="1 2">USDA-ARS-USMARC-56511</strain>
    </source>
</reference>
<dbReference type="SUPFAM" id="SSF51182">
    <property type="entry name" value="RmlC-like cupins"/>
    <property type="match status" value="1"/>
</dbReference>
<dbReference type="RefSeq" id="WP_059313083.1">
    <property type="nucleotide sequence ID" value="NZ_CP013987.1"/>
</dbReference>
<evidence type="ECO:0000313" key="2">
    <source>
        <dbReference type="Proteomes" id="UP000064137"/>
    </source>
</evidence>
<dbReference type="AlphaFoldDB" id="A0A0U4VZ91"/>
<sequence length="90" mass="9856">MDQAAFTIQLAKEGFQPPVLVMREAHGTLDAHAHPFDAKALVIEGELRIRTAAGERHYGVGEIFQLAAHKPHSEVFGAQGVRYLAGRRPV</sequence>
<accession>A0A0U4VZ91</accession>
<organism evidence="1 2">
    <name type="scientific">Pseudomonas oryzihabitans</name>
    <dbReference type="NCBI Taxonomy" id="47885"/>
    <lineage>
        <taxon>Bacteria</taxon>
        <taxon>Pseudomonadati</taxon>
        <taxon>Pseudomonadota</taxon>
        <taxon>Gammaproteobacteria</taxon>
        <taxon>Pseudomonadales</taxon>
        <taxon>Pseudomonadaceae</taxon>
        <taxon>Pseudomonas</taxon>
    </lineage>
</organism>
<proteinExistence type="predicted"/>
<protein>
    <submittedName>
        <fullName evidence="1">Cupin</fullName>
    </submittedName>
</protein>
<dbReference type="EMBL" id="CP013987">
    <property type="protein sequence ID" value="ALZ82774.1"/>
    <property type="molecule type" value="Genomic_DNA"/>
</dbReference>